<dbReference type="RefSeq" id="WP_378263318.1">
    <property type="nucleotide sequence ID" value="NZ_JBHSIT010000014.1"/>
</dbReference>
<protein>
    <submittedName>
        <fullName evidence="1">Lasso RiPP family leader peptide-containing protein</fullName>
    </submittedName>
</protein>
<comment type="caution">
    <text evidence="1">The sequence shown here is derived from an EMBL/GenBank/DDBJ whole genome shotgun (WGS) entry which is preliminary data.</text>
</comment>
<dbReference type="NCBIfam" id="NF033521">
    <property type="entry name" value="lasso_leader_L3"/>
    <property type="match status" value="1"/>
</dbReference>
<gene>
    <name evidence="1" type="ORF">ACFPCY_36855</name>
</gene>
<organism evidence="1 2">
    <name type="scientific">Actinomadura gamaensis</name>
    <dbReference type="NCBI Taxonomy" id="1763541"/>
    <lineage>
        <taxon>Bacteria</taxon>
        <taxon>Bacillati</taxon>
        <taxon>Actinomycetota</taxon>
        <taxon>Actinomycetes</taxon>
        <taxon>Streptosporangiales</taxon>
        <taxon>Thermomonosporaceae</taxon>
        <taxon>Actinomadura</taxon>
    </lineage>
</organism>
<accession>A0ABV9U8N3</accession>
<dbReference type="EMBL" id="JBHSIT010000014">
    <property type="protein sequence ID" value="MFC4912918.1"/>
    <property type="molecule type" value="Genomic_DNA"/>
</dbReference>
<evidence type="ECO:0000313" key="2">
    <source>
        <dbReference type="Proteomes" id="UP001595872"/>
    </source>
</evidence>
<reference evidence="2" key="1">
    <citation type="journal article" date="2019" name="Int. J. Syst. Evol. Microbiol.">
        <title>The Global Catalogue of Microorganisms (GCM) 10K type strain sequencing project: providing services to taxonomists for standard genome sequencing and annotation.</title>
        <authorList>
            <consortium name="The Broad Institute Genomics Platform"/>
            <consortium name="The Broad Institute Genome Sequencing Center for Infectious Disease"/>
            <person name="Wu L."/>
            <person name="Ma J."/>
        </authorList>
    </citation>
    <scope>NUCLEOTIDE SEQUENCE [LARGE SCALE GENOMIC DNA]</scope>
    <source>
        <strain evidence="2">KLKA75</strain>
    </source>
</reference>
<sequence>MQDAQDQAVLILDAAEVYETPLVAEVGDFAEATQGFGGGMLEGSSFHYTY</sequence>
<name>A0ABV9U8N3_9ACTN</name>
<dbReference type="Proteomes" id="UP001595872">
    <property type="component" value="Unassembled WGS sequence"/>
</dbReference>
<evidence type="ECO:0000313" key="1">
    <source>
        <dbReference type="EMBL" id="MFC4912918.1"/>
    </source>
</evidence>
<keyword evidence="2" id="KW-1185">Reference proteome</keyword>
<proteinExistence type="predicted"/>